<dbReference type="PANTHER" id="PTHR37531">
    <property type="entry name" value="HEME EXPORTER PROTEIN D"/>
    <property type="match status" value="1"/>
</dbReference>
<comment type="subcellular location">
    <subcellularLocation>
        <location evidence="2 12">Cell inner membrane</location>
        <topology evidence="2 12">Single-pass membrane protein</topology>
    </subcellularLocation>
</comment>
<dbReference type="AlphaFoldDB" id="A0A2B8B868"/>
<reference evidence="15" key="1">
    <citation type="submission" date="2017-10" db="EMBL/GenBank/DDBJ databases">
        <authorList>
            <person name="Kravchenko I.K."/>
            <person name="Grouzdev D.S."/>
        </authorList>
    </citation>
    <scope>NUCLEOTIDE SEQUENCE [LARGE SCALE GENOMIC DNA]</scope>
    <source>
        <strain evidence="15">B2</strain>
    </source>
</reference>
<keyword evidence="5 12" id="KW-0813">Transport</keyword>
<dbReference type="GO" id="GO:0017004">
    <property type="term" value="P:cytochrome complex assembly"/>
    <property type="evidence" value="ECO:0007669"/>
    <property type="project" value="UniProtKB-KW"/>
</dbReference>
<keyword evidence="10 12" id="KW-1133">Transmembrane helix</keyword>
<evidence type="ECO:0000313" key="15">
    <source>
        <dbReference type="Proteomes" id="UP000225379"/>
    </source>
</evidence>
<feature type="transmembrane region" description="Helical" evidence="12">
    <location>
        <begin position="12"/>
        <end position="33"/>
    </location>
</feature>
<proteinExistence type="inferred from homology"/>
<dbReference type="GO" id="GO:0015886">
    <property type="term" value="P:heme transport"/>
    <property type="evidence" value="ECO:0007669"/>
    <property type="project" value="InterPro"/>
</dbReference>
<dbReference type="EMBL" id="PDKW01000043">
    <property type="protein sequence ID" value="PGH54916.1"/>
    <property type="molecule type" value="Genomic_DNA"/>
</dbReference>
<keyword evidence="6 12" id="KW-1003">Cell membrane</keyword>
<evidence type="ECO:0000256" key="13">
    <source>
        <dbReference type="SAM" id="MobiDB-lite"/>
    </source>
</evidence>
<evidence type="ECO:0000256" key="9">
    <source>
        <dbReference type="ARBA" id="ARBA00022748"/>
    </source>
</evidence>
<evidence type="ECO:0000256" key="12">
    <source>
        <dbReference type="RuleBase" id="RU363101"/>
    </source>
</evidence>
<keyword evidence="9 12" id="KW-0201">Cytochrome c-type biogenesis</keyword>
<evidence type="ECO:0000256" key="4">
    <source>
        <dbReference type="ARBA" id="ARBA00016461"/>
    </source>
</evidence>
<evidence type="ECO:0000256" key="6">
    <source>
        <dbReference type="ARBA" id="ARBA00022475"/>
    </source>
</evidence>
<gene>
    <name evidence="14" type="primary">ccmD</name>
    <name evidence="14" type="ORF">CRT60_34920</name>
</gene>
<keyword evidence="11 12" id="KW-0472">Membrane</keyword>
<evidence type="ECO:0000256" key="3">
    <source>
        <dbReference type="ARBA" id="ARBA00008741"/>
    </source>
</evidence>
<dbReference type="Proteomes" id="UP000225379">
    <property type="component" value="Unassembled WGS sequence"/>
</dbReference>
<evidence type="ECO:0000256" key="2">
    <source>
        <dbReference type="ARBA" id="ARBA00004377"/>
    </source>
</evidence>
<sequence>MTEFLHMGGYATYVWPAYGIATIVLLGLLVATWKGLRNAEATLKALESARPTRRRTRNSSNSTGRKAADQTAGTPAEASEG</sequence>
<keyword evidence="15" id="KW-1185">Reference proteome</keyword>
<accession>A0A2B8B868</accession>
<name>A0A2B8B868_9PROT</name>
<dbReference type="OrthoDB" id="9815607at2"/>
<dbReference type="RefSeq" id="WP_098740917.1">
    <property type="nucleotide sequence ID" value="NZ_PDKW01000043.1"/>
</dbReference>
<evidence type="ECO:0000256" key="7">
    <source>
        <dbReference type="ARBA" id="ARBA00022519"/>
    </source>
</evidence>
<dbReference type="NCBIfam" id="TIGR03141">
    <property type="entry name" value="cytochro_ccmD"/>
    <property type="match status" value="1"/>
</dbReference>
<feature type="region of interest" description="Disordered" evidence="13">
    <location>
        <begin position="45"/>
        <end position="81"/>
    </location>
</feature>
<dbReference type="InterPro" id="IPR052075">
    <property type="entry name" value="Heme_exporter_D"/>
</dbReference>
<dbReference type="GO" id="GO:0005886">
    <property type="term" value="C:plasma membrane"/>
    <property type="evidence" value="ECO:0007669"/>
    <property type="project" value="UniProtKB-SubCell"/>
</dbReference>
<evidence type="ECO:0000256" key="8">
    <source>
        <dbReference type="ARBA" id="ARBA00022692"/>
    </source>
</evidence>
<keyword evidence="8 12" id="KW-0812">Transmembrane</keyword>
<dbReference type="GO" id="GO:1903607">
    <property type="term" value="P:cytochrome c biosynthetic process"/>
    <property type="evidence" value="ECO:0007669"/>
    <property type="project" value="TreeGrafter"/>
</dbReference>
<organism evidence="14 15">
    <name type="scientific">Azospirillum palustre</name>
    <dbReference type="NCBI Taxonomy" id="2044885"/>
    <lineage>
        <taxon>Bacteria</taxon>
        <taxon>Pseudomonadati</taxon>
        <taxon>Pseudomonadota</taxon>
        <taxon>Alphaproteobacteria</taxon>
        <taxon>Rhodospirillales</taxon>
        <taxon>Azospirillaceae</taxon>
        <taxon>Azospirillum</taxon>
    </lineage>
</organism>
<evidence type="ECO:0000256" key="5">
    <source>
        <dbReference type="ARBA" id="ARBA00022448"/>
    </source>
</evidence>
<evidence type="ECO:0000256" key="11">
    <source>
        <dbReference type="ARBA" id="ARBA00023136"/>
    </source>
</evidence>
<evidence type="ECO:0000256" key="1">
    <source>
        <dbReference type="ARBA" id="ARBA00002442"/>
    </source>
</evidence>
<comment type="function">
    <text evidence="1 12">Required for the export of heme to the periplasm for the biogenesis of c-type cytochromes.</text>
</comment>
<evidence type="ECO:0000256" key="10">
    <source>
        <dbReference type="ARBA" id="ARBA00022989"/>
    </source>
</evidence>
<comment type="caution">
    <text evidence="14">The sequence shown here is derived from an EMBL/GenBank/DDBJ whole genome shotgun (WGS) entry which is preliminary data.</text>
</comment>
<dbReference type="Pfam" id="PF04995">
    <property type="entry name" value="CcmD"/>
    <property type="match status" value="1"/>
</dbReference>
<keyword evidence="7 12" id="KW-0997">Cell inner membrane</keyword>
<evidence type="ECO:0000313" key="14">
    <source>
        <dbReference type="EMBL" id="PGH54916.1"/>
    </source>
</evidence>
<dbReference type="InterPro" id="IPR007078">
    <property type="entry name" value="Haem_export_protD_CcmD"/>
</dbReference>
<dbReference type="PANTHER" id="PTHR37531:SF1">
    <property type="entry name" value="HEME EXPORTER PROTEIN D"/>
    <property type="match status" value="1"/>
</dbReference>
<protein>
    <recommendedName>
        <fullName evidence="4 12">Heme exporter protein D</fullName>
    </recommendedName>
</protein>
<comment type="similarity">
    <text evidence="3 12">Belongs to the CcmD/CycX/HelD family.</text>
</comment>